<dbReference type="PIRSF" id="PIRSF000709">
    <property type="entry name" value="6PFK_2-Ptase"/>
    <property type="match status" value="1"/>
</dbReference>
<dbReference type="AlphaFoldDB" id="A0A875RZ22"/>
<dbReference type="Pfam" id="PF00300">
    <property type="entry name" value="His_Phos_1"/>
    <property type="match status" value="1"/>
</dbReference>
<dbReference type="GO" id="GO:0050278">
    <property type="term" value="F:sedoheptulose-bisphosphatase activity"/>
    <property type="evidence" value="ECO:0007669"/>
    <property type="project" value="TreeGrafter"/>
</dbReference>
<evidence type="ECO:0000313" key="4">
    <source>
        <dbReference type="Proteomes" id="UP000662931"/>
    </source>
</evidence>
<dbReference type="InterPro" id="IPR013078">
    <property type="entry name" value="His_Pase_superF_clade-1"/>
</dbReference>
<dbReference type="PANTHER" id="PTHR48100">
    <property type="entry name" value="BROAD-SPECIFICITY PHOSPHATASE YOR283W-RELATED"/>
    <property type="match status" value="1"/>
</dbReference>
<reference evidence="3" key="1">
    <citation type="submission" date="2020-10" db="EMBL/GenBank/DDBJ databases">
        <authorList>
            <person name="Roach M.J.R."/>
        </authorList>
    </citation>
    <scope>NUCLEOTIDE SEQUENCE</scope>
    <source>
        <strain evidence="3">CBS 1945</strain>
    </source>
</reference>
<organism evidence="3 4">
    <name type="scientific">Eeniella nana</name>
    <name type="common">Yeast</name>
    <name type="synonym">Brettanomyces nanus</name>
    <dbReference type="NCBI Taxonomy" id="13502"/>
    <lineage>
        <taxon>Eukaryota</taxon>
        <taxon>Fungi</taxon>
        <taxon>Dikarya</taxon>
        <taxon>Ascomycota</taxon>
        <taxon>Saccharomycotina</taxon>
        <taxon>Pichiomycetes</taxon>
        <taxon>Pichiales</taxon>
        <taxon>Pichiaceae</taxon>
        <taxon>Brettanomyces</taxon>
    </lineage>
</organism>
<dbReference type="EMBL" id="CP064812">
    <property type="protein sequence ID" value="QPG72919.1"/>
    <property type="molecule type" value="Genomic_DNA"/>
</dbReference>
<keyword evidence="4" id="KW-1185">Reference proteome</keyword>
<dbReference type="CDD" id="cd07067">
    <property type="entry name" value="HP_PGM_like"/>
    <property type="match status" value="1"/>
</dbReference>
<name>A0A875RZ22_EENNA</name>
<dbReference type="KEGG" id="bnn:FOA43_000222"/>
<evidence type="ECO:0000313" key="3">
    <source>
        <dbReference type="EMBL" id="QPG72919.1"/>
    </source>
</evidence>
<gene>
    <name evidence="3" type="ORF">FOA43_000222</name>
</gene>
<dbReference type="OrthoDB" id="4818801at2759"/>
<dbReference type="Proteomes" id="UP000662931">
    <property type="component" value="Chromosome 1"/>
</dbReference>
<feature type="binding site" evidence="2">
    <location>
        <position position="73"/>
    </location>
    <ligand>
        <name>substrate</name>
    </ligand>
</feature>
<dbReference type="PANTHER" id="PTHR48100:SF15">
    <property type="entry name" value="SEDOHEPTULOSE 1,7-BISPHOSPHATASE"/>
    <property type="match status" value="1"/>
</dbReference>
<evidence type="ECO:0008006" key="5">
    <source>
        <dbReference type="Google" id="ProtNLM"/>
    </source>
</evidence>
<dbReference type="SUPFAM" id="SSF53254">
    <property type="entry name" value="Phosphoglycerate mutase-like"/>
    <property type="match status" value="1"/>
</dbReference>
<dbReference type="GeneID" id="62193623"/>
<dbReference type="GO" id="GO:0046390">
    <property type="term" value="P:ribose phosphate biosynthetic process"/>
    <property type="evidence" value="ECO:0007669"/>
    <property type="project" value="TreeGrafter"/>
</dbReference>
<dbReference type="SMART" id="SM00855">
    <property type="entry name" value="PGAM"/>
    <property type="match status" value="1"/>
</dbReference>
<feature type="active site" description="Proton donor/acceptor" evidence="1">
    <location>
        <position position="103"/>
    </location>
</feature>
<dbReference type="InterPro" id="IPR050275">
    <property type="entry name" value="PGM_Phosphatase"/>
</dbReference>
<feature type="binding site" evidence="2">
    <location>
        <begin position="103"/>
        <end position="106"/>
    </location>
    <ligand>
        <name>substrate</name>
    </ligand>
</feature>
<dbReference type="RefSeq" id="XP_038776484.1">
    <property type="nucleotide sequence ID" value="XM_038920556.1"/>
</dbReference>
<evidence type="ECO:0000256" key="2">
    <source>
        <dbReference type="PIRSR" id="PIRSR613078-2"/>
    </source>
</evidence>
<proteinExistence type="predicted"/>
<feature type="active site" description="Tele-phosphohistidine intermediate" evidence="1">
    <location>
        <position position="15"/>
    </location>
</feature>
<protein>
    <recommendedName>
        <fullName evidence="5">Phosphoglycerate mutase</fullName>
    </recommendedName>
</protein>
<evidence type="ECO:0000256" key="1">
    <source>
        <dbReference type="PIRSR" id="PIRSR613078-1"/>
    </source>
</evidence>
<accession>A0A875RZ22</accession>
<dbReference type="Gene3D" id="3.40.50.1240">
    <property type="entry name" value="Phosphoglycerate mutase-like"/>
    <property type="match status" value="1"/>
</dbReference>
<dbReference type="FunFam" id="3.40.50.1240:FF:000022">
    <property type="entry name" value="Phosphoglycerate mutase family protein"/>
    <property type="match status" value="1"/>
</dbReference>
<sequence length="241" mass="27363">MTVTARTPRLIIVRHGQTEWSKSGQYTSYTDLPLTDYGVHQMRATGRMLVGYGVTNLVKPAELKVIISSPRKRALQTRDLLLEALPVSQKMGIRMEVDEDVREWEYGNYEGMLTEDIKAERKKKGLKGQDDWTIWEFGCENGETADNVTERVDRLIAKIRRYHKKALDNNEFCDIMVIGHGHILRCLAARWVGKSINTNPQFMLDAGGVGVLSYQHHNIDEPAIYLTGAFLVPVEEEGESL</sequence>
<dbReference type="InterPro" id="IPR029033">
    <property type="entry name" value="His_PPase_superfam"/>
</dbReference>